<gene>
    <name evidence="4" type="ORF">M409DRAFT_25368</name>
</gene>
<feature type="compositionally biased region" description="Polar residues" evidence="2">
    <location>
        <begin position="682"/>
        <end position="693"/>
    </location>
</feature>
<feature type="transmembrane region" description="Helical" evidence="3">
    <location>
        <begin position="770"/>
        <end position="792"/>
    </location>
</feature>
<feature type="compositionally biased region" description="Polar residues" evidence="2">
    <location>
        <begin position="649"/>
        <end position="665"/>
    </location>
</feature>
<feature type="region of interest" description="Disordered" evidence="2">
    <location>
        <begin position="161"/>
        <end position="184"/>
    </location>
</feature>
<feature type="compositionally biased region" description="Basic and acidic residues" evidence="2">
    <location>
        <begin position="744"/>
        <end position="755"/>
    </location>
</feature>
<evidence type="ECO:0000313" key="5">
    <source>
        <dbReference type="Proteomes" id="UP000799537"/>
    </source>
</evidence>
<dbReference type="GO" id="GO:0016020">
    <property type="term" value="C:membrane"/>
    <property type="evidence" value="ECO:0007669"/>
    <property type="project" value="GOC"/>
</dbReference>
<dbReference type="InterPro" id="IPR033308">
    <property type="entry name" value="PGAP5/Cdc1/Ted1"/>
</dbReference>
<evidence type="ECO:0000256" key="3">
    <source>
        <dbReference type="SAM" id="Phobius"/>
    </source>
</evidence>
<sequence>MRFRHYATQATRRITRRYAFLRYLSILTTLLTCVWFYALYSSERSTFQSHIQACNWDKWEEWPHHARPHHLVFVADPQLVDPHTYPGRPWPLSSLTETYTDLYMTRNFRLINEKLDPDSVVFLGDLFDGGREWATSRARKLTRSQRDILIKLGVIKEGEEEGQKVARGLDGPEKGAAESSQGKSINKRSLDSYYYAKSHPHSRIITKEEHNIWPRDGKTDLREFVHGEDGRWSSYGDKQWNSEFERFGRIFFAPEQLYPNSDRNLVPAENEATDAVSVENGANYVNWQQYAVGGRHRQVKTSLPGNHDLGFGAGVQMPVRDRFQSHFGDTNSVYVIGNHTFVGIDAPSLSAFDEYVLGDGEMSEERRINFQHLWKPADEFLDDLSSIAPKVVADTLNAYYPGEHEAEGYWHEVSNPKDMTHQPTLGAKAKRKPKLPVILLSHIPLFRNPDVDCGKSREKGRSIPIHRGYQYQNVLTPTLTGRITKKVSEAGDIIHAFSGDDHDYCDITHRFNVGRWNEETNKEQVIMQTAREITVKSFSWAMGVRRPGFQLVSLWNPVDEMGNTVGTPLPTIQSHLCLLPDQLSIFINYAILLGWTLLILLIRAVVIGIRNKPSVDDEEVESEFGRKLSLPRYQSRSSSKESGRANGYVSPNKSQQNETQGRQRASSTSTSTTSINNNNLSVQRSYSSRTRSVSPAVGSAGMNYNFNTSSQVLPNLQDKSRPLIEKAGFYPELRWQDPDDSDEESHVGEDQDSQAKWKKRKRTTSRARRTFNEFVISVAFVAVPCGLFYSFLIKNG</sequence>
<keyword evidence="3" id="KW-0812">Transmembrane</keyword>
<feature type="compositionally biased region" description="Low complexity" evidence="2">
    <location>
        <begin position="666"/>
        <end position="681"/>
    </location>
</feature>
<keyword evidence="1 3" id="KW-0472">Membrane</keyword>
<keyword evidence="3" id="KW-1133">Transmembrane helix</keyword>
<protein>
    <recommendedName>
        <fullName evidence="6">Calcineurin-like phosphoesterase domain-containing protein</fullName>
    </recommendedName>
</protein>
<keyword evidence="5" id="KW-1185">Reference proteome</keyword>
<dbReference type="InterPro" id="IPR029052">
    <property type="entry name" value="Metallo-depent_PP-like"/>
</dbReference>
<organism evidence="4 5">
    <name type="scientific">Zasmidium cellare ATCC 36951</name>
    <dbReference type="NCBI Taxonomy" id="1080233"/>
    <lineage>
        <taxon>Eukaryota</taxon>
        <taxon>Fungi</taxon>
        <taxon>Dikarya</taxon>
        <taxon>Ascomycota</taxon>
        <taxon>Pezizomycotina</taxon>
        <taxon>Dothideomycetes</taxon>
        <taxon>Dothideomycetidae</taxon>
        <taxon>Mycosphaerellales</taxon>
        <taxon>Mycosphaerellaceae</taxon>
        <taxon>Zasmidium</taxon>
    </lineage>
</organism>
<evidence type="ECO:0000256" key="1">
    <source>
        <dbReference type="ARBA" id="ARBA00023136"/>
    </source>
</evidence>
<dbReference type="RefSeq" id="XP_033665379.1">
    <property type="nucleotide sequence ID" value="XM_033807655.1"/>
</dbReference>
<feature type="region of interest" description="Disordered" evidence="2">
    <location>
        <begin position="631"/>
        <end position="705"/>
    </location>
</feature>
<dbReference type="EMBL" id="ML993604">
    <property type="protein sequence ID" value="KAF2164490.1"/>
    <property type="molecule type" value="Genomic_DNA"/>
</dbReference>
<feature type="region of interest" description="Disordered" evidence="2">
    <location>
        <begin position="733"/>
        <end position="762"/>
    </location>
</feature>
<dbReference type="GO" id="GO:0005783">
    <property type="term" value="C:endoplasmic reticulum"/>
    <property type="evidence" value="ECO:0007669"/>
    <property type="project" value="TreeGrafter"/>
</dbReference>
<dbReference type="PANTHER" id="PTHR13315:SF4">
    <property type="entry name" value="METALLOPHOSPHOESTERASE, ISOFORM E"/>
    <property type="match status" value="1"/>
</dbReference>
<dbReference type="OrthoDB" id="5977743at2759"/>
<accession>A0A6A6CE28</accession>
<feature type="transmembrane region" description="Helical" evidence="3">
    <location>
        <begin position="20"/>
        <end position="40"/>
    </location>
</feature>
<proteinExistence type="predicted"/>
<dbReference type="SUPFAM" id="SSF56300">
    <property type="entry name" value="Metallo-dependent phosphatases"/>
    <property type="match status" value="1"/>
</dbReference>
<reference evidence="4" key="1">
    <citation type="journal article" date="2020" name="Stud. Mycol.">
        <title>101 Dothideomycetes genomes: a test case for predicting lifestyles and emergence of pathogens.</title>
        <authorList>
            <person name="Haridas S."/>
            <person name="Albert R."/>
            <person name="Binder M."/>
            <person name="Bloem J."/>
            <person name="Labutti K."/>
            <person name="Salamov A."/>
            <person name="Andreopoulos B."/>
            <person name="Baker S."/>
            <person name="Barry K."/>
            <person name="Bills G."/>
            <person name="Bluhm B."/>
            <person name="Cannon C."/>
            <person name="Castanera R."/>
            <person name="Culley D."/>
            <person name="Daum C."/>
            <person name="Ezra D."/>
            <person name="Gonzalez J."/>
            <person name="Henrissat B."/>
            <person name="Kuo A."/>
            <person name="Liang C."/>
            <person name="Lipzen A."/>
            <person name="Lutzoni F."/>
            <person name="Magnuson J."/>
            <person name="Mondo S."/>
            <person name="Nolan M."/>
            <person name="Ohm R."/>
            <person name="Pangilinan J."/>
            <person name="Park H.-J."/>
            <person name="Ramirez L."/>
            <person name="Alfaro M."/>
            <person name="Sun H."/>
            <person name="Tritt A."/>
            <person name="Yoshinaga Y."/>
            <person name="Zwiers L.-H."/>
            <person name="Turgeon B."/>
            <person name="Goodwin S."/>
            <person name="Spatafora J."/>
            <person name="Crous P."/>
            <person name="Grigoriev I."/>
        </authorList>
    </citation>
    <scope>NUCLEOTIDE SEQUENCE</scope>
    <source>
        <strain evidence="4">ATCC 36951</strain>
    </source>
</reference>
<name>A0A6A6CE28_ZASCE</name>
<evidence type="ECO:0000313" key="4">
    <source>
        <dbReference type="EMBL" id="KAF2164490.1"/>
    </source>
</evidence>
<evidence type="ECO:0000256" key="2">
    <source>
        <dbReference type="SAM" id="MobiDB-lite"/>
    </source>
</evidence>
<dbReference type="GO" id="GO:0006506">
    <property type="term" value="P:GPI anchor biosynthetic process"/>
    <property type="evidence" value="ECO:0007669"/>
    <property type="project" value="InterPro"/>
</dbReference>
<dbReference type="PANTHER" id="PTHR13315">
    <property type="entry name" value="METALLO PHOSPHOESTERASE RELATED"/>
    <property type="match status" value="1"/>
</dbReference>
<dbReference type="GeneID" id="54560927"/>
<feature type="transmembrane region" description="Helical" evidence="3">
    <location>
        <begin position="586"/>
        <end position="606"/>
    </location>
</feature>
<evidence type="ECO:0008006" key="6">
    <source>
        <dbReference type="Google" id="ProtNLM"/>
    </source>
</evidence>
<dbReference type="Proteomes" id="UP000799537">
    <property type="component" value="Unassembled WGS sequence"/>
</dbReference>
<dbReference type="AlphaFoldDB" id="A0A6A6CE28"/>